<dbReference type="GO" id="GO:0009252">
    <property type="term" value="P:peptidoglycan biosynthetic process"/>
    <property type="evidence" value="ECO:0007669"/>
    <property type="project" value="UniProtKB-UniRule"/>
</dbReference>
<feature type="transmembrane region" description="Helical" evidence="14">
    <location>
        <begin position="21"/>
        <end position="40"/>
    </location>
</feature>
<dbReference type="Gene3D" id="3.90.1310.10">
    <property type="entry name" value="Penicillin-binding protein 2a (Domain 2)"/>
    <property type="match status" value="1"/>
</dbReference>
<evidence type="ECO:0000256" key="6">
    <source>
        <dbReference type="ARBA" id="ARBA00022670"/>
    </source>
</evidence>
<keyword evidence="3 14" id="KW-1003">Cell membrane</keyword>
<dbReference type="EMBL" id="RJVO01000006">
    <property type="protein sequence ID" value="ROH88701.1"/>
    <property type="molecule type" value="Genomic_DNA"/>
</dbReference>
<dbReference type="SUPFAM" id="SSF56519">
    <property type="entry name" value="Penicillin binding protein dimerisation domain"/>
    <property type="match status" value="1"/>
</dbReference>
<dbReference type="PANTHER" id="PTHR30627:SF2">
    <property type="entry name" value="PEPTIDOGLYCAN D,D-TRANSPEPTIDASE MRDA"/>
    <property type="match status" value="1"/>
</dbReference>
<organism evidence="18 19">
    <name type="scientific">Stagnimonas aquatica</name>
    <dbReference type="NCBI Taxonomy" id="2689987"/>
    <lineage>
        <taxon>Bacteria</taxon>
        <taxon>Pseudomonadati</taxon>
        <taxon>Pseudomonadota</taxon>
        <taxon>Gammaproteobacteria</taxon>
        <taxon>Nevskiales</taxon>
        <taxon>Nevskiaceae</taxon>
        <taxon>Stagnimonas</taxon>
    </lineage>
</organism>
<keyword evidence="4 14" id="KW-0997">Cell inner membrane</keyword>
<dbReference type="InterPro" id="IPR005311">
    <property type="entry name" value="PBP_dimer"/>
</dbReference>
<proteinExistence type="inferred from homology"/>
<dbReference type="Pfam" id="PF00905">
    <property type="entry name" value="Transpeptidase"/>
    <property type="match status" value="1"/>
</dbReference>
<accession>A0A3N0V7V3</accession>
<dbReference type="Pfam" id="PF03717">
    <property type="entry name" value="PBP_dimer"/>
    <property type="match status" value="1"/>
</dbReference>
<dbReference type="GO" id="GO:0009002">
    <property type="term" value="F:serine-type D-Ala-D-Ala carboxypeptidase activity"/>
    <property type="evidence" value="ECO:0007669"/>
    <property type="project" value="UniProtKB-UniRule"/>
</dbReference>
<dbReference type="EC" id="3.4.16.4" evidence="14"/>
<evidence type="ECO:0000256" key="3">
    <source>
        <dbReference type="ARBA" id="ARBA00022475"/>
    </source>
</evidence>
<evidence type="ECO:0000256" key="5">
    <source>
        <dbReference type="ARBA" id="ARBA00022645"/>
    </source>
</evidence>
<dbReference type="InterPro" id="IPR017790">
    <property type="entry name" value="Penicillin-binding_protein_2"/>
</dbReference>
<dbReference type="SUPFAM" id="SSF56601">
    <property type="entry name" value="beta-lactamase/transpeptidase-like"/>
    <property type="match status" value="1"/>
</dbReference>
<keyword evidence="11 14" id="KW-1133">Transmembrane helix</keyword>
<comment type="similarity">
    <text evidence="14">Belongs to the transpeptidase family. MrdA subfamily.</text>
</comment>
<evidence type="ECO:0000256" key="14">
    <source>
        <dbReference type="HAMAP-Rule" id="MF_02081"/>
    </source>
</evidence>
<dbReference type="FunFam" id="3.40.710.10:FF:000024">
    <property type="entry name" value="Penicillin-binding protein 2"/>
    <property type="match status" value="1"/>
</dbReference>
<dbReference type="Proteomes" id="UP000282106">
    <property type="component" value="Unassembled WGS sequence"/>
</dbReference>
<dbReference type="InParanoid" id="A0A3N0V7V3"/>
<keyword evidence="5 14" id="KW-0121">Carboxypeptidase</keyword>
<evidence type="ECO:0000256" key="11">
    <source>
        <dbReference type="ARBA" id="ARBA00022989"/>
    </source>
</evidence>
<name>A0A3N0V7V3_9GAMM</name>
<dbReference type="RefSeq" id="WP_123212323.1">
    <property type="nucleotide sequence ID" value="NZ_RJVO01000006.1"/>
</dbReference>
<evidence type="ECO:0000256" key="10">
    <source>
        <dbReference type="ARBA" id="ARBA00022984"/>
    </source>
</evidence>
<dbReference type="GO" id="GO:0071555">
    <property type="term" value="P:cell wall organization"/>
    <property type="evidence" value="ECO:0007669"/>
    <property type="project" value="UniProtKB-KW"/>
</dbReference>
<keyword evidence="19" id="KW-1185">Reference proteome</keyword>
<keyword evidence="13 14" id="KW-0961">Cell wall biogenesis/degradation</keyword>
<comment type="subcellular location">
    <subcellularLocation>
        <location evidence="14">Cell inner membrane</location>
        <topology evidence="14">Single-pass membrane protein</topology>
    </subcellularLocation>
    <subcellularLocation>
        <location evidence="2">Cell membrane</location>
    </subcellularLocation>
    <subcellularLocation>
        <location evidence="1">Membrane</location>
        <topology evidence="1">Single-pass membrane protein</topology>
    </subcellularLocation>
</comment>
<dbReference type="PANTHER" id="PTHR30627">
    <property type="entry name" value="PEPTIDOGLYCAN D,D-TRANSPEPTIDASE"/>
    <property type="match status" value="1"/>
</dbReference>
<keyword evidence="12 14" id="KW-0472">Membrane</keyword>
<comment type="catalytic activity">
    <reaction evidence="14">
        <text>Preferential cleavage: (Ac)2-L-Lys-D-Ala-|-D-Ala. Also transpeptidation of peptidyl-alanyl moieties that are N-acyl substituents of D-alanine.</text>
        <dbReference type="EC" id="3.4.16.4"/>
    </reaction>
</comment>
<dbReference type="InterPro" id="IPR001460">
    <property type="entry name" value="PCN-bd_Tpept"/>
</dbReference>
<evidence type="ECO:0000259" key="17">
    <source>
        <dbReference type="Pfam" id="PF03717"/>
    </source>
</evidence>
<dbReference type="GO" id="GO:0008360">
    <property type="term" value="P:regulation of cell shape"/>
    <property type="evidence" value="ECO:0007669"/>
    <property type="project" value="UniProtKB-KW"/>
</dbReference>
<evidence type="ECO:0000256" key="2">
    <source>
        <dbReference type="ARBA" id="ARBA00004236"/>
    </source>
</evidence>
<dbReference type="GO" id="GO:0006508">
    <property type="term" value="P:proteolysis"/>
    <property type="evidence" value="ECO:0007669"/>
    <property type="project" value="UniProtKB-KW"/>
</dbReference>
<comment type="caution">
    <text evidence="14">Lacks conserved residue(s) required for the propagation of feature annotation.</text>
</comment>
<feature type="compositionally biased region" description="Low complexity" evidence="15">
    <location>
        <begin position="653"/>
        <end position="685"/>
    </location>
</feature>
<evidence type="ECO:0000256" key="13">
    <source>
        <dbReference type="ARBA" id="ARBA00023316"/>
    </source>
</evidence>
<protein>
    <recommendedName>
        <fullName evidence="14">Peptidoglycan D,D-transpeptidase MrdA</fullName>
        <ecNumber evidence="14">3.4.16.4</ecNumber>
    </recommendedName>
    <alternativeName>
        <fullName evidence="14">Penicillin-binding protein 2</fullName>
        <shortName evidence="14">PBP-2</shortName>
    </alternativeName>
</protein>
<feature type="domain" description="Penicillin-binding protein dimerisation" evidence="17">
    <location>
        <begin position="64"/>
        <end position="235"/>
    </location>
</feature>
<feature type="active site" description="Acyl-ester intermediate" evidence="14">
    <location>
        <position position="326"/>
    </location>
</feature>
<gene>
    <name evidence="14 18" type="primary">mrdA</name>
    <name evidence="18" type="ORF">ED208_12850</name>
</gene>
<dbReference type="HAMAP" id="MF_02081">
    <property type="entry name" value="MrdA_transpept"/>
    <property type="match status" value="1"/>
</dbReference>
<evidence type="ECO:0000256" key="8">
    <source>
        <dbReference type="ARBA" id="ARBA00022801"/>
    </source>
</evidence>
<keyword evidence="9 14" id="KW-0133">Cell shape</keyword>
<dbReference type="Gene3D" id="3.30.1390.30">
    <property type="entry name" value="Penicillin-binding protein 2a, domain 3"/>
    <property type="match status" value="1"/>
</dbReference>
<dbReference type="InterPro" id="IPR012338">
    <property type="entry name" value="Beta-lactam/transpept-like"/>
</dbReference>
<keyword evidence="10 14" id="KW-0573">Peptidoglycan synthesis</keyword>
<keyword evidence="7 14" id="KW-0812">Transmembrane</keyword>
<reference evidence="18 19" key="1">
    <citation type="submission" date="2018-10" db="EMBL/GenBank/DDBJ databases">
        <authorList>
            <person name="Chen W.-M."/>
        </authorList>
    </citation>
    <scope>NUCLEOTIDE SEQUENCE [LARGE SCALE GENOMIC DNA]</scope>
    <source>
        <strain evidence="18 19">THS-13</strain>
    </source>
</reference>
<dbReference type="Gene3D" id="3.40.710.10">
    <property type="entry name" value="DD-peptidase/beta-lactamase superfamily"/>
    <property type="match status" value="1"/>
</dbReference>
<comment type="pathway">
    <text evidence="14">Cell wall biogenesis; peptidoglycan biosynthesis.</text>
</comment>
<feature type="region of interest" description="Disordered" evidence="15">
    <location>
        <begin position="630"/>
        <end position="727"/>
    </location>
</feature>
<evidence type="ECO:0000259" key="16">
    <source>
        <dbReference type="Pfam" id="PF00905"/>
    </source>
</evidence>
<comment type="caution">
    <text evidence="18">The sequence shown here is derived from an EMBL/GenBank/DDBJ whole genome shotgun (WGS) entry which is preliminary data.</text>
</comment>
<dbReference type="NCBIfam" id="TIGR03423">
    <property type="entry name" value="pbp2_mrdA"/>
    <property type="match status" value="1"/>
</dbReference>
<evidence type="ECO:0000256" key="12">
    <source>
        <dbReference type="ARBA" id="ARBA00023136"/>
    </source>
</evidence>
<feature type="domain" description="Penicillin-binding protein transpeptidase" evidence="16">
    <location>
        <begin position="267"/>
        <end position="610"/>
    </location>
</feature>
<dbReference type="InterPro" id="IPR036138">
    <property type="entry name" value="PBP_dimer_sf"/>
</dbReference>
<evidence type="ECO:0000313" key="19">
    <source>
        <dbReference type="Proteomes" id="UP000282106"/>
    </source>
</evidence>
<keyword evidence="6 14" id="KW-0645">Protease</keyword>
<comment type="function">
    <text evidence="14">Catalyzes cross-linking of the peptidoglycan cell wall.</text>
</comment>
<evidence type="ECO:0000256" key="9">
    <source>
        <dbReference type="ARBA" id="ARBA00022960"/>
    </source>
</evidence>
<sequence>MNSYDALKDLYEEKRNFSGRVLVAAIVLLFLILLLIARLADLQVLQHDYFSTRADDNRMRVVPMPPVRGLIYDRNGALLAQNRPSFNLEVTREQVEDLDALLEQLTPVMGLTPGDIARFKDRVRKTPRYRGVPLRTNLNPEEVARFEINRYNFKGVDITAGLSRTYTMGPTASHVIGYVGGISEADYAKLNERDYQGINQIGKLGVEKSHEDELRGTPGARIVEANAAGRPLRELEQRPGAPGRNLYLSLDARLQNIAERALGELDGAIAAIDPQTGEVLTLVSKPGFDPHPFVEGISTKNYRALQNDPSRPLYNRALQGTFPPGSTIKPFMSFAGLLYGETSSSQRVTCNGTYYLPNSSRKFRCHKRTGHGTLDLPWALAKSCDIFYYQLATSLGIDRIDEVMEQFGFGKATGIDVPHERSGLLPSRAWKRRVRKEPWFPGETLNIGIGQGYWQVTPLQMAQATARLAMRGGGYEPHLVHAIEDPLTGNITGVPAKPLPPMPEREPHEYDDVIAAMELVTHSPGGTAYRIGKDAPYRIAGKTGTAQVAGLSQADEDAPELNATPKHLRDHAWFIAFAPTDKPRIAIAVLAEHAGHGGSVAAPVARQIMDQYLLGKVVYATASLPATPVEPAAAPDEGAETEFDGFVTPSERGGPAPAPAGAPLLTIPAQRPAAPAAGAENPADAVEVDDAEAGFQTPATPPPVQGDAVNPPSEDDPARPSAPHGDH</sequence>
<evidence type="ECO:0000256" key="7">
    <source>
        <dbReference type="ARBA" id="ARBA00022692"/>
    </source>
</evidence>
<evidence type="ECO:0000256" key="1">
    <source>
        <dbReference type="ARBA" id="ARBA00004167"/>
    </source>
</evidence>
<keyword evidence="8 14" id="KW-0378">Hydrolase</keyword>
<dbReference type="UniPathway" id="UPA00219"/>
<dbReference type="GO" id="GO:0005886">
    <property type="term" value="C:plasma membrane"/>
    <property type="evidence" value="ECO:0007669"/>
    <property type="project" value="UniProtKB-SubCell"/>
</dbReference>
<dbReference type="GO" id="GO:0071972">
    <property type="term" value="F:peptidoglycan L,D-transpeptidase activity"/>
    <property type="evidence" value="ECO:0007669"/>
    <property type="project" value="TreeGrafter"/>
</dbReference>
<evidence type="ECO:0000256" key="4">
    <source>
        <dbReference type="ARBA" id="ARBA00022519"/>
    </source>
</evidence>
<dbReference type="AlphaFoldDB" id="A0A3N0V7V3"/>
<evidence type="ECO:0000313" key="18">
    <source>
        <dbReference type="EMBL" id="ROH88701.1"/>
    </source>
</evidence>
<evidence type="ECO:0000256" key="15">
    <source>
        <dbReference type="SAM" id="MobiDB-lite"/>
    </source>
</evidence>
<dbReference type="GO" id="GO:0008658">
    <property type="term" value="F:penicillin binding"/>
    <property type="evidence" value="ECO:0007669"/>
    <property type="project" value="UniProtKB-UniRule"/>
</dbReference>
<dbReference type="InterPro" id="IPR050515">
    <property type="entry name" value="Beta-lactam/transpept"/>
</dbReference>
<dbReference type="FunCoup" id="A0A3N0V7V3">
    <property type="interactions" value="348"/>
</dbReference>